<dbReference type="HAMAP" id="MF_00186">
    <property type="entry name" value="Glycerol_kin"/>
    <property type="match status" value="1"/>
</dbReference>
<evidence type="ECO:0000256" key="2">
    <source>
        <dbReference type="ARBA" id="ARBA00022679"/>
    </source>
</evidence>
<feature type="binding site" evidence="7">
    <location>
        <position position="83"/>
    </location>
    <ligand>
        <name>glycerol</name>
        <dbReference type="ChEBI" id="CHEBI:17754"/>
    </ligand>
</feature>
<dbReference type="InterPro" id="IPR018483">
    <property type="entry name" value="Carb_kinase_FGGY_CS"/>
</dbReference>
<feature type="binding site" evidence="7">
    <location>
        <position position="14"/>
    </location>
    <ligand>
        <name>ATP</name>
        <dbReference type="ChEBI" id="CHEBI:30616"/>
    </ligand>
</feature>
<evidence type="ECO:0000256" key="6">
    <source>
        <dbReference type="ARBA" id="ARBA00022840"/>
    </source>
</evidence>
<evidence type="ECO:0000256" key="3">
    <source>
        <dbReference type="ARBA" id="ARBA00022741"/>
    </source>
</evidence>
<dbReference type="GO" id="GO:0004370">
    <property type="term" value="F:glycerol kinase activity"/>
    <property type="evidence" value="ECO:0007669"/>
    <property type="project" value="UniProtKB-EC"/>
</dbReference>
<evidence type="ECO:0000256" key="5">
    <source>
        <dbReference type="ARBA" id="ARBA00022798"/>
    </source>
</evidence>
<feature type="binding site" evidence="7">
    <location>
        <position position="411"/>
    </location>
    <ligand>
        <name>ADP</name>
        <dbReference type="ChEBI" id="CHEBI:456216"/>
    </ligand>
</feature>
<dbReference type="InterPro" id="IPR000577">
    <property type="entry name" value="Carb_kinase_FGGY"/>
</dbReference>
<dbReference type="PANTHER" id="PTHR10196">
    <property type="entry name" value="SUGAR KINASE"/>
    <property type="match status" value="1"/>
</dbReference>
<dbReference type="NCBIfam" id="TIGR01311">
    <property type="entry name" value="glycerol_kin"/>
    <property type="match status" value="1"/>
</dbReference>
<feature type="binding site" evidence="7">
    <location>
        <position position="84"/>
    </location>
    <ligand>
        <name>sn-glycerol 3-phosphate</name>
        <dbReference type="ChEBI" id="CHEBI:57597"/>
    </ligand>
</feature>
<dbReference type="Pfam" id="PF00370">
    <property type="entry name" value="FGGY_N"/>
    <property type="match status" value="1"/>
</dbReference>
<sequence>MKKEYILSLDQGTTSSRAILFDHDGAIVETAQKEFEQFFPKPGWVEHDANEIWTSVLACIAEVLRKSDVDPSQIAGIGITNQRETTVVWDKNTGKPIYKAIVWQSRQTEDICKELRAKDYNELFREKTGLLLDPYFSGTKVKWILDNVEGAREKAENGDLLFGTMDTWIVHKLSGGKTHITDYSNASRTLMFNIYDLKWDDELLEILNVPKSMLPEVKQSSEVYANTVDYHFFGHEVPIAGIAGDQQAALFGQACFDKGMAKNTYGTGCFMLMNTGEEGVKSDNGLLTTLAWGVDGKVEYALEGSIFVAGSAVQWLRDGLKVIESAPQTEELAKKVDSTDGVYMVPAFVGLGTPYWDSDARGAVFGLTRGTTKEHFVRATLESLAYQTKDVLDAMIADSGINLKTLRVDGGAVKNNFLMQFQSDVLGVPVERPVVQETTALGAAYLAGLAVGYWKDKEEIASQWKTDQIFNHDMEKEERDKLYGGWQKAVEATRKFK</sequence>
<feature type="binding site" evidence="7">
    <location>
        <position position="245"/>
    </location>
    <ligand>
        <name>glycerol</name>
        <dbReference type="ChEBI" id="CHEBI:17754"/>
    </ligand>
</feature>
<feature type="binding site" evidence="7">
    <location>
        <position position="310"/>
    </location>
    <ligand>
        <name>ADP</name>
        <dbReference type="ChEBI" id="CHEBI:456216"/>
    </ligand>
</feature>
<dbReference type="SUPFAM" id="SSF53067">
    <property type="entry name" value="Actin-like ATPase domain"/>
    <property type="match status" value="2"/>
</dbReference>
<reference evidence="11 12" key="1">
    <citation type="submission" date="2021-03" db="EMBL/GenBank/DDBJ databases">
        <title>Genomic Encyclopedia of Type Strains, Phase IV (KMG-IV): sequencing the most valuable type-strain genomes for metagenomic binning, comparative biology and taxonomic classification.</title>
        <authorList>
            <person name="Goeker M."/>
        </authorList>
    </citation>
    <scope>NUCLEOTIDE SEQUENCE [LARGE SCALE GENOMIC DNA]</scope>
    <source>
        <strain evidence="11 12">DSM 21085</strain>
    </source>
</reference>
<accession>A0ABS4HAN8</accession>
<comment type="catalytic activity">
    <reaction evidence="7">
        <text>glycerol + ATP = sn-glycerol 3-phosphate + ADP + H(+)</text>
        <dbReference type="Rhea" id="RHEA:21644"/>
        <dbReference type="ChEBI" id="CHEBI:15378"/>
        <dbReference type="ChEBI" id="CHEBI:17754"/>
        <dbReference type="ChEBI" id="CHEBI:30616"/>
        <dbReference type="ChEBI" id="CHEBI:57597"/>
        <dbReference type="ChEBI" id="CHEBI:456216"/>
        <dbReference type="EC" id="2.7.1.30"/>
    </reaction>
</comment>
<evidence type="ECO:0000256" key="1">
    <source>
        <dbReference type="ARBA" id="ARBA00009156"/>
    </source>
</evidence>
<dbReference type="Proteomes" id="UP001519328">
    <property type="component" value="Unassembled WGS sequence"/>
</dbReference>
<keyword evidence="3 7" id="KW-0547">Nucleotide-binding</keyword>
<feature type="binding site" evidence="7">
    <location>
        <position position="13"/>
    </location>
    <ligand>
        <name>ATP</name>
        <dbReference type="ChEBI" id="CHEBI:30616"/>
    </ligand>
</feature>
<feature type="binding site" evidence="7">
    <location>
        <position position="314"/>
    </location>
    <ligand>
        <name>ATP</name>
        <dbReference type="ChEBI" id="CHEBI:30616"/>
    </ligand>
</feature>
<evidence type="ECO:0000313" key="12">
    <source>
        <dbReference type="Proteomes" id="UP001519328"/>
    </source>
</evidence>
<dbReference type="Pfam" id="PF02782">
    <property type="entry name" value="FGGY_C"/>
    <property type="match status" value="1"/>
</dbReference>
<keyword evidence="6 7" id="KW-0067">ATP-binding</keyword>
<feature type="binding site" evidence="7">
    <location>
        <position position="135"/>
    </location>
    <ligand>
        <name>sn-glycerol 3-phosphate</name>
        <dbReference type="ChEBI" id="CHEBI:57597"/>
    </ligand>
</feature>
<comment type="similarity">
    <text evidence="1 7 8">Belongs to the FGGY kinase family.</text>
</comment>
<dbReference type="PROSITE" id="PS00933">
    <property type="entry name" value="FGGY_KINASES_1"/>
    <property type="match status" value="1"/>
</dbReference>
<proteinExistence type="inferred from homology"/>
<feature type="binding site" evidence="7">
    <location>
        <position position="13"/>
    </location>
    <ligand>
        <name>ADP</name>
        <dbReference type="ChEBI" id="CHEBI:456216"/>
    </ligand>
</feature>
<dbReference type="InterPro" id="IPR043129">
    <property type="entry name" value="ATPase_NBD"/>
</dbReference>
<feature type="binding site" evidence="7">
    <location>
        <position position="13"/>
    </location>
    <ligand>
        <name>sn-glycerol 3-phosphate</name>
        <dbReference type="ChEBI" id="CHEBI:57597"/>
    </ligand>
</feature>
<keyword evidence="2 7" id="KW-0808">Transferase</keyword>
<dbReference type="NCBIfam" id="NF000756">
    <property type="entry name" value="PRK00047.1"/>
    <property type="match status" value="1"/>
</dbReference>
<dbReference type="PIRSF" id="PIRSF000538">
    <property type="entry name" value="GlpK"/>
    <property type="match status" value="1"/>
</dbReference>
<evidence type="ECO:0000256" key="4">
    <source>
        <dbReference type="ARBA" id="ARBA00022777"/>
    </source>
</evidence>
<feature type="binding site" evidence="7">
    <location>
        <position position="245"/>
    </location>
    <ligand>
        <name>sn-glycerol 3-phosphate</name>
        <dbReference type="ChEBI" id="CHEBI:57597"/>
    </ligand>
</feature>
<name>A0ABS4HAN8_9BACI</name>
<dbReference type="InterPro" id="IPR005999">
    <property type="entry name" value="Glycerol_kin"/>
</dbReference>
<dbReference type="PANTHER" id="PTHR10196:SF69">
    <property type="entry name" value="GLYCEROL KINASE"/>
    <property type="match status" value="1"/>
</dbReference>
<feature type="domain" description="Carbohydrate kinase FGGY C-terminal" evidence="10">
    <location>
        <begin position="262"/>
        <end position="450"/>
    </location>
</feature>
<dbReference type="EC" id="2.7.1.30" evidence="7"/>
<protein>
    <recommendedName>
        <fullName evidence="7">Glycerol kinase</fullName>
        <ecNumber evidence="7">2.7.1.30</ecNumber>
    </recommendedName>
    <alternativeName>
        <fullName evidence="7">ATP:glycerol 3-phosphotransferase</fullName>
    </alternativeName>
    <alternativeName>
        <fullName evidence="7">Glycerokinase</fullName>
        <shortName evidence="7">GK</shortName>
    </alternativeName>
</protein>
<comment type="function">
    <text evidence="7">Key enzyme in the regulation of glycerol uptake and metabolism. Catalyzes the phosphorylation of glycerol to yield sn-glycerol 3-phosphate.</text>
</comment>
<feature type="binding site" evidence="7">
    <location>
        <position position="267"/>
    </location>
    <ligand>
        <name>ADP</name>
        <dbReference type="ChEBI" id="CHEBI:456216"/>
    </ligand>
</feature>
<feature type="binding site" evidence="7">
    <location>
        <position position="135"/>
    </location>
    <ligand>
        <name>glycerol</name>
        <dbReference type="ChEBI" id="CHEBI:17754"/>
    </ligand>
</feature>
<evidence type="ECO:0000259" key="10">
    <source>
        <dbReference type="Pfam" id="PF02782"/>
    </source>
</evidence>
<keyword evidence="12" id="KW-1185">Reference proteome</keyword>
<feature type="binding site" evidence="7">
    <location>
        <position position="15"/>
    </location>
    <ligand>
        <name>ATP</name>
        <dbReference type="ChEBI" id="CHEBI:30616"/>
    </ligand>
</feature>
<feature type="binding site" evidence="7">
    <location>
        <position position="310"/>
    </location>
    <ligand>
        <name>ATP</name>
        <dbReference type="ChEBI" id="CHEBI:30616"/>
    </ligand>
</feature>
<evidence type="ECO:0000256" key="7">
    <source>
        <dbReference type="HAMAP-Rule" id="MF_00186"/>
    </source>
</evidence>
<comment type="PTM">
    <text evidence="7">The phosphoenolpyruvate-dependent sugar phosphotransferase system (PTS), including enzyme I, and histidine-containing protein (HPr) are required for the phosphorylation, which leads to the activation of the enzyme.</text>
</comment>
<evidence type="ECO:0000259" key="9">
    <source>
        <dbReference type="Pfam" id="PF00370"/>
    </source>
</evidence>
<feature type="binding site" evidence="7">
    <location>
        <position position="17"/>
    </location>
    <ligand>
        <name>ADP</name>
        <dbReference type="ChEBI" id="CHEBI:456216"/>
    </ligand>
</feature>
<keyword evidence="7" id="KW-0597">Phosphoprotein</keyword>
<organism evidence="11 12">
    <name type="scientific">Virgibacillus litoralis</name>
    <dbReference type="NCBI Taxonomy" id="578221"/>
    <lineage>
        <taxon>Bacteria</taxon>
        <taxon>Bacillati</taxon>
        <taxon>Bacillota</taxon>
        <taxon>Bacilli</taxon>
        <taxon>Bacillales</taxon>
        <taxon>Bacillaceae</taxon>
        <taxon>Virgibacillus</taxon>
    </lineage>
</organism>
<evidence type="ECO:0000313" key="11">
    <source>
        <dbReference type="EMBL" id="MBP1947938.1"/>
    </source>
</evidence>
<feature type="binding site" evidence="7">
    <location>
        <position position="246"/>
    </location>
    <ligand>
        <name>glycerol</name>
        <dbReference type="ChEBI" id="CHEBI:17754"/>
    </ligand>
</feature>
<dbReference type="CDD" id="cd07786">
    <property type="entry name" value="FGGY_EcGK_like"/>
    <property type="match status" value="1"/>
</dbReference>
<feature type="binding site" evidence="7">
    <location>
        <position position="84"/>
    </location>
    <ligand>
        <name>glycerol</name>
        <dbReference type="ChEBI" id="CHEBI:17754"/>
    </ligand>
</feature>
<dbReference type="InterPro" id="IPR018485">
    <property type="entry name" value="FGGY_C"/>
</dbReference>
<comment type="subunit">
    <text evidence="7">Homotetramer and homodimer (in equilibrium).</text>
</comment>
<feature type="binding site" evidence="7">
    <location>
        <position position="267"/>
    </location>
    <ligand>
        <name>ATP</name>
        <dbReference type="ChEBI" id="CHEBI:30616"/>
    </ligand>
</feature>
<dbReference type="PROSITE" id="PS00445">
    <property type="entry name" value="FGGY_KINASES_2"/>
    <property type="match status" value="1"/>
</dbReference>
<feature type="binding site" evidence="7">
    <location>
        <position position="415"/>
    </location>
    <ligand>
        <name>ADP</name>
        <dbReference type="ChEBI" id="CHEBI:456216"/>
    </ligand>
</feature>
<feature type="domain" description="Carbohydrate kinase FGGY N-terminal" evidence="9">
    <location>
        <begin position="5"/>
        <end position="252"/>
    </location>
</feature>
<comment type="pathway">
    <text evidence="7">Polyol metabolism; glycerol degradation via glycerol kinase pathway; sn-glycerol 3-phosphate from glycerol: step 1/1.</text>
</comment>
<evidence type="ECO:0000256" key="8">
    <source>
        <dbReference type="RuleBase" id="RU003733"/>
    </source>
</evidence>
<dbReference type="EMBL" id="JAGGKK010000003">
    <property type="protein sequence ID" value="MBP1947938.1"/>
    <property type="molecule type" value="Genomic_DNA"/>
</dbReference>
<comment type="caution">
    <text evidence="11">The sequence shown here is derived from an EMBL/GenBank/DDBJ whole genome shotgun (WGS) entry which is preliminary data.</text>
</comment>
<keyword evidence="4 7" id="KW-0418">Kinase</keyword>
<feature type="binding site" evidence="7">
    <location>
        <position position="83"/>
    </location>
    <ligand>
        <name>sn-glycerol 3-phosphate</name>
        <dbReference type="ChEBI" id="CHEBI:57597"/>
    </ligand>
</feature>
<feature type="modified residue" description="Phosphohistidine; by HPr" evidence="7">
    <location>
        <position position="231"/>
    </location>
</feature>
<feature type="binding site" evidence="7">
    <location>
        <position position="411"/>
    </location>
    <ligand>
        <name>ATP</name>
        <dbReference type="ChEBI" id="CHEBI:30616"/>
    </ligand>
</feature>
<dbReference type="Gene3D" id="3.30.420.40">
    <property type="match status" value="2"/>
</dbReference>
<keyword evidence="5 7" id="KW-0319">Glycerol metabolism</keyword>
<dbReference type="InterPro" id="IPR018484">
    <property type="entry name" value="FGGY_N"/>
</dbReference>
<dbReference type="RefSeq" id="WP_209479537.1">
    <property type="nucleotide sequence ID" value="NZ_JAGGKK010000003.1"/>
</dbReference>
<gene>
    <name evidence="7" type="primary">glpK</name>
    <name evidence="11" type="ORF">J2Z82_000867</name>
</gene>
<comment type="activity regulation">
    <text evidence="7">Activated by phosphorylation and inhibited by fructose 1,6-bisphosphate (FBP).</text>
</comment>